<dbReference type="RefSeq" id="WP_063238482.1">
    <property type="nucleotide sequence ID" value="NZ_CP069810.1"/>
</dbReference>
<evidence type="ECO:0000313" key="2">
    <source>
        <dbReference type="EMBL" id="QRQ95325.1"/>
    </source>
</evidence>
<evidence type="ECO:0000313" key="4">
    <source>
        <dbReference type="Proteomes" id="UP000623307"/>
    </source>
</evidence>
<dbReference type="EMBL" id="CP069812">
    <property type="protein sequence ID" value="QRQ95325.1"/>
    <property type="molecule type" value="Genomic_DNA"/>
</dbReference>
<dbReference type="InterPro" id="IPR042100">
    <property type="entry name" value="Bug_dom1"/>
</dbReference>
<keyword evidence="1" id="KW-0732">Signal</keyword>
<dbReference type="Proteomes" id="UP000256862">
    <property type="component" value="Chromosome CO2235"/>
</dbReference>
<evidence type="ECO:0000313" key="3">
    <source>
        <dbReference type="EMBL" id="SPC17282.1"/>
    </source>
</evidence>
<feature type="chain" id="PRO_5016978438" evidence="1">
    <location>
        <begin position="28"/>
        <end position="79"/>
    </location>
</feature>
<dbReference type="AlphaFoldDB" id="A0A375GBA2"/>
<sequence length="79" mass="8316">MTSNSRRIAAVLGSAAAWLACVPPAAAQGVLGDPALQGKAYELGLVLESKPTPQGLRDFLHAELEKWKRVAVATSMKAE</sequence>
<reference evidence="3" key="1">
    <citation type="submission" date="2018-01" db="EMBL/GenBank/DDBJ databases">
        <authorList>
            <person name="Clerissi C."/>
        </authorList>
    </citation>
    <scope>NUCLEOTIDE SEQUENCE</scope>
    <source>
        <strain evidence="3">Cupriavidus oxalaticus LMG 2235</strain>
    </source>
</reference>
<reference evidence="2 4" key="2">
    <citation type="submission" date="2021-02" db="EMBL/GenBank/DDBJ databases">
        <title>Complete Genome Sequence of Cupriavidus oxalaticus Strain Ox1, a Soil Oxalate-Degrading Species.</title>
        <authorList>
            <person name="Palmieri F."/>
            <person name="Udriet P."/>
            <person name="Deuasquier M."/>
            <person name="Beaudoing E."/>
            <person name="Johnson S.L."/>
            <person name="Davenport K.W."/>
            <person name="Chain P.S."/>
            <person name="Bindschedler S."/>
            <person name="Junier P."/>
        </authorList>
    </citation>
    <scope>NUCLEOTIDE SEQUENCE [LARGE SCALE GENOMIC DNA]</scope>
    <source>
        <strain evidence="2 4">Ox1</strain>
    </source>
</reference>
<keyword evidence="4" id="KW-1185">Reference proteome</keyword>
<protein>
    <submittedName>
        <fullName evidence="3">Uncharacterized protein</fullName>
    </submittedName>
</protein>
<organism evidence="3">
    <name type="scientific">Cupriavidus oxalaticus</name>
    <dbReference type="NCBI Taxonomy" id="96344"/>
    <lineage>
        <taxon>Bacteria</taxon>
        <taxon>Pseudomonadati</taxon>
        <taxon>Pseudomonadota</taxon>
        <taxon>Betaproteobacteria</taxon>
        <taxon>Burkholderiales</taxon>
        <taxon>Burkholderiaceae</taxon>
        <taxon>Cupriavidus</taxon>
    </lineage>
</organism>
<feature type="signal peptide" evidence="1">
    <location>
        <begin position="1"/>
        <end position="27"/>
    </location>
</feature>
<dbReference type="Gene3D" id="3.40.190.150">
    <property type="entry name" value="Bordetella uptake gene, domain 1"/>
    <property type="match status" value="1"/>
</dbReference>
<dbReference type="PROSITE" id="PS51257">
    <property type="entry name" value="PROKAR_LIPOPROTEIN"/>
    <property type="match status" value="1"/>
</dbReference>
<evidence type="ECO:0000256" key="1">
    <source>
        <dbReference type="SAM" id="SignalP"/>
    </source>
</evidence>
<proteinExistence type="predicted"/>
<accession>A0A375GBA2</accession>
<dbReference type="GeneID" id="303491420"/>
<dbReference type="EMBL" id="OGUS01000131">
    <property type="protein sequence ID" value="SPC17282.1"/>
    <property type="molecule type" value="Genomic_DNA"/>
</dbReference>
<dbReference type="Proteomes" id="UP000623307">
    <property type="component" value="Chromosome 2"/>
</dbReference>
<gene>
    <name evidence="3" type="ORF">CO2235_90156</name>
    <name evidence="2" type="ORF">JTE92_17865</name>
</gene>
<name>A0A375GBA2_9BURK</name>